<comment type="caution">
    <text evidence="3">The sequence shown here is derived from an EMBL/GenBank/DDBJ whole genome shotgun (WGS) entry which is preliminary data.</text>
</comment>
<reference evidence="3 5" key="1">
    <citation type="submission" date="2021-06" db="EMBL/GenBank/DDBJ databases">
        <title>Genome-based taxonomic framework of Microbacterium strains isolated from marine environment, the description of four new species and reclassification of four preexisting species.</title>
        <authorList>
            <person name="Lee S.D."/>
            <person name="Kim S.-M."/>
            <person name="Byeon Y.-S."/>
            <person name="Yang H.L."/>
            <person name="Kim I.S."/>
        </authorList>
    </citation>
    <scope>NUCLEOTIDE SEQUENCE [LARGE SCALE GENOMIC DNA]</scope>
    <source>
        <strain evidence="2">KACC 20510</strain>
        <strain evidence="3 5">KACC 20514</strain>
    </source>
</reference>
<evidence type="ECO:0000256" key="1">
    <source>
        <dbReference type="SAM" id="Phobius"/>
    </source>
</evidence>
<dbReference type="EMBL" id="JAHWXI010000011">
    <property type="protein sequence ID" value="MDN4464859.1"/>
    <property type="molecule type" value="Genomic_DNA"/>
</dbReference>
<gene>
    <name evidence="2" type="ORF">KZC48_10680</name>
    <name evidence="3" type="ORF">KZC50_08660</name>
</gene>
<evidence type="ECO:0000313" key="4">
    <source>
        <dbReference type="Proteomes" id="UP001172731"/>
    </source>
</evidence>
<proteinExistence type="predicted"/>
<dbReference type="EMBL" id="JAHWXH010000001">
    <property type="protein sequence ID" value="MDS0245681.1"/>
    <property type="molecule type" value="Genomic_DNA"/>
</dbReference>
<keyword evidence="4" id="KW-1185">Reference proteome</keyword>
<dbReference type="GeneID" id="301458297"/>
<keyword evidence="1" id="KW-1133">Transmembrane helix</keyword>
<name>A0AAJ2M0Q6_9MICO</name>
<keyword evidence="1" id="KW-0472">Membrane</keyword>
<keyword evidence="1" id="KW-0812">Transmembrane</keyword>
<evidence type="ECO:0000313" key="5">
    <source>
        <dbReference type="Proteomes" id="UP001183582"/>
    </source>
</evidence>
<dbReference type="Proteomes" id="UP001183582">
    <property type="component" value="Unassembled WGS sequence"/>
</dbReference>
<evidence type="ECO:0000313" key="2">
    <source>
        <dbReference type="EMBL" id="MDN4464859.1"/>
    </source>
</evidence>
<sequence length="237" mass="24271">MRARDERIEELIIAAVADELTPLERVELDELRAVHPWIDDEIASLRSVAERVSIEGDGWRELPVSAALRERVLGASGVASSAASAAPSAPRRGFAPLLAAACLVIGVVTGAGIASLAASDPGPSVAEPAPTGPVGTLGAIEPVTMRADPGIDVDADVIAHTWGTEALLEIEGLAVGETYAVVFVGADGAEYSAGEMLGSEVPIVCRLNAALLREDAVRVEIRDAGSDVVAGAELPAA</sequence>
<feature type="transmembrane region" description="Helical" evidence="1">
    <location>
        <begin position="97"/>
        <end position="118"/>
    </location>
</feature>
<protein>
    <recommendedName>
        <fullName evidence="6">Anti-sigma factor</fullName>
    </recommendedName>
</protein>
<evidence type="ECO:0000313" key="3">
    <source>
        <dbReference type="EMBL" id="MDS0245681.1"/>
    </source>
</evidence>
<evidence type="ECO:0008006" key="6">
    <source>
        <dbReference type="Google" id="ProtNLM"/>
    </source>
</evidence>
<organism evidence="3 5">
    <name type="scientific">Microbacterium aurantiacum</name>
    <dbReference type="NCBI Taxonomy" id="162393"/>
    <lineage>
        <taxon>Bacteria</taxon>
        <taxon>Bacillati</taxon>
        <taxon>Actinomycetota</taxon>
        <taxon>Actinomycetes</taxon>
        <taxon>Micrococcales</taxon>
        <taxon>Microbacteriaceae</taxon>
        <taxon>Microbacterium</taxon>
    </lineage>
</organism>
<dbReference type="AlphaFoldDB" id="A0AAJ2M0Q6"/>
<dbReference type="RefSeq" id="WP_301134516.1">
    <property type="nucleotide sequence ID" value="NZ_BAAAGR010000001.1"/>
</dbReference>
<dbReference type="Proteomes" id="UP001172731">
    <property type="component" value="Unassembled WGS sequence"/>
</dbReference>
<accession>A0AAJ2M0Q6</accession>